<dbReference type="EMBL" id="GBRH01192582">
    <property type="protein sequence ID" value="JAE05314.1"/>
    <property type="molecule type" value="Transcribed_RNA"/>
</dbReference>
<name>A0A0A9F265_ARUDO</name>
<organism evidence="1">
    <name type="scientific">Arundo donax</name>
    <name type="common">Giant reed</name>
    <name type="synonym">Donax arundinaceus</name>
    <dbReference type="NCBI Taxonomy" id="35708"/>
    <lineage>
        <taxon>Eukaryota</taxon>
        <taxon>Viridiplantae</taxon>
        <taxon>Streptophyta</taxon>
        <taxon>Embryophyta</taxon>
        <taxon>Tracheophyta</taxon>
        <taxon>Spermatophyta</taxon>
        <taxon>Magnoliopsida</taxon>
        <taxon>Liliopsida</taxon>
        <taxon>Poales</taxon>
        <taxon>Poaceae</taxon>
        <taxon>PACMAD clade</taxon>
        <taxon>Arundinoideae</taxon>
        <taxon>Arundineae</taxon>
        <taxon>Arundo</taxon>
    </lineage>
</organism>
<dbReference type="AlphaFoldDB" id="A0A0A9F265"/>
<protein>
    <submittedName>
        <fullName evidence="1">Uncharacterized protein</fullName>
    </submittedName>
</protein>
<evidence type="ECO:0000313" key="1">
    <source>
        <dbReference type="EMBL" id="JAE05314.1"/>
    </source>
</evidence>
<accession>A0A0A9F265</accession>
<reference evidence="1" key="1">
    <citation type="submission" date="2014-09" db="EMBL/GenBank/DDBJ databases">
        <authorList>
            <person name="Magalhaes I.L.F."/>
            <person name="Oliveira U."/>
            <person name="Santos F.R."/>
            <person name="Vidigal T.H.D.A."/>
            <person name="Brescovit A.D."/>
            <person name="Santos A.J."/>
        </authorList>
    </citation>
    <scope>NUCLEOTIDE SEQUENCE</scope>
    <source>
        <tissue evidence="1">Shoot tissue taken approximately 20 cm above the soil surface</tissue>
    </source>
</reference>
<sequence>MEAASAMGREKSLEISSYDRETLVGLGGAGALEAMGRERFEAGSSESKG</sequence>
<reference evidence="1" key="2">
    <citation type="journal article" date="2015" name="Data Brief">
        <title>Shoot transcriptome of the giant reed, Arundo donax.</title>
        <authorList>
            <person name="Barrero R.A."/>
            <person name="Guerrero F.D."/>
            <person name="Moolhuijzen P."/>
            <person name="Goolsby J.A."/>
            <person name="Tidwell J."/>
            <person name="Bellgard S.E."/>
            <person name="Bellgard M.I."/>
        </authorList>
    </citation>
    <scope>NUCLEOTIDE SEQUENCE</scope>
    <source>
        <tissue evidence="1">Shoot tissue taken approximately 20 cm above the soil surface</tissue>
    </source>
</reference>
<proteinExistence type="predicted"/>